<evidence type="ECO:0000313" key="2">
    <source>
        <dbReference type="Proteomes" id="UP000654004"/>
    </source>
</evidence>
<reference evidence="2" key="1">
    <citation type="journal article" date="2019" name="Int. J. Syst. Evol. Microbiol.">
        <title>The Global Catalogue of Microorganisms (GCM) 10K type strain sequencing project: providing services to taxonomists for standard genome sequencing and annotation.</title>
        <authorList>
            <consortium name="The Broad Institute Genomics Platform"/>
            <consortium name="The Broad Institute Genome Sequencing Center for Infectious Disease"/>
            <person name="Wu L."/>
            <person name="Ma J."/>
        </authorList>
    </citation>
    <scope>NUCLEOTIDE SEQUENCE [LARGE SCALE GENOMIC DNA]</scope>
    <source>
        <strain evidence="2">JCM 32305</strain>
    </source>
</reference>
<sequence>MLSKQATMIVGPQIADIIFYLPTAPILPTGWQATQPDAIAKLIALNGNHWRKIVTIMAKICCLKVDITANNGAVWKSIRDNLLHDDKRILVNTKTSQQFLPRLTCQIRIVVPNTRPECLLPNNFSKDCWHIVCGKETQQRLGLIFADAESTMSKEESTLWQTIDDKNKIKRQHTCLLTPYLDYRQYSNALIEHTRELLIKTKISD</sequence>
<name>A0ABQ2QRP7_9GAMM</name>
<dbReference type="Proteomes" id="UP000654004">
    <property type="component" value="Unassembled WGS sequence"/>
</dbReference>
<gene>
    <name evidence="1" type="ORF">GCM10009410_26630</name>
</gene>
<evidence type="ECO:0000313" key="1">
    <source>
        <dbReference type="EMBL" id="GGP91207.1"/>
    </source>
</evidence>
<keyword evidence="2" id="KW-1185">Reference proteome</keyword>
<organism evidence="1 2">
    <name type="scientific">Shewanella ulleungensis</name>
    <dbReference type="NCBI Taxonomy" id="2282699"/>
    <lineage>
        <taxon>Bacteria</taxon>
        <taxon>Pseudomonadati</taxon>
        <taxon>Pseudomonadota</taxon>
        <taxon>Gammaproteobacteria</taxon>
        <taxon>Alteromonadales</taxon>
        <taxon>Shewanellaceae</taxon>
        <taxon>Shewanella</taxon>
    </lineage>
</organism>
<dbReference type="EMBL" id="BMQW01000006">
    <property type="protein sequence ID" value="GGP91207.1"/>
    <property type="molecule type" value="Genomic_DNA"/>
</dbReference>
<protein>
    <submittedName>
        <fullName evidence="1">Uncharacterized protein</fullName>
    </submittedName>
</protein>
<proteinExistence type="predicted"/>
<dbReference type="Pfam" id="PF22098">
    <property type="entry name" value="DUF6942"/>
    <property type="match status" value="2"/>
</dbReference>
<comment type="caution">
    <text evidence="1">The sequence shown here is derived from an EMBL/GenBank/DDBJ whole genome shotgun (WGS) entry which is preliminary data.</text>
</comment>
<dbReference type="RefSeq" id="WP_229777107.1">
    <property type="nucleotide sequence ID" value="NZ_BMQW01000006.1"/>
</dbReference>
<dbReference type="InterPro" id="IPR054222">
    <property type="entry name" value="DUF6942"/>
</dbReference>
<accession>A0ABQ2QRP7</accession>